<comment type="similarity">
    <text evidence="1 6">Belongs to the sigma-70 factor family. ECF subfamily.</text>
</comment>
<dbReference type="InterPro" id="IPR013249">
    <property type="entry name" value="RNA_pol_sigma70_r4_t2"/>
</dbReference>
<dbReference type="Pfam" id="PF08281">
    <property type="entry name" value="Sigma70_r4_2"/>
    <property type="match status" value="1"/>
</dbReference>
<dbReference type="GO" id="GO:0006950">
    <property type="term" value="P:response to stress"/>
    <property type="evidence" value="ECO:0007669"/>
    <property type="project" value="UniProtKB-ARBA"/>
</dbReference>
<evidence type="ECO:0000256" key="5">
    <source>
        <dbReference type="ARBA" id="ARBA00023163"/>
    </source>
</evidence>
<dbReference type="GO" id="GO:0016987">
    <property type="term" value="F:sigma factor activity"/>
    <property type="evidence" value="ECO:0007669"/>
    <property type="project" value="UniProtKB-KW"/>
</dbReference>
<dbReference type="RefSeq" id="WP_067305057.1">
    <property type="nucleotide sequence ID" value="NZ_LZJY01000192.1"/>
</dbReference>
<dbReference type="Proteomes" id="UP000092207">
    <property type="component" value="Unassembled WGS sequence"/>
</dbReference>
<dbReference type="InterPro" id="IPR013325">
    <property type="entry name" value="RNA_pol_sigma_r2"/>
</dbReference>
<evidence type="ECO:0000256" key="6">
    <source>
        <dbReference type="RuleBase" id="RU000716"/>
    </source>
</evidence>
<feature type="domain" description="RNA polymerase sigma-70 region 2" evidence="7">
    <location>
        <begin position="26"/>
        <end position="88"/>
    </location>
</feature>
<dbReference type="Pfam" id="PF04542">
    <property type="entry name" value="Sigma70_r2"/>
    <property type="match status" value="1"/>
</dbReference>
<dbReference type="GO" id="GO:0003677">
    <property type="term" value="F:DNA binding"/>
    <property type="evidence" value="ECO:0007669"/>
    <property type="project" value="UniProtKB-KW"/>
</dbReference>
<evidence type="ECO:0000259" key="7">
    <source>
        <dbReference type="Pfam" id="PF04542"/>
    </source>
</evidence>
<evidence type="ECO:0000256" key="4">
    <source>
        <dbReference type="ARBA" id="ARBA00023125"/>
    </source>
</evidence>
<dbReference type="AlphaFoldDB" id="A0A1A2VR86"/>
<keyword evidence="3 6" id="KW-0731">Sigma factor</keyword>
<dbReference type="Gene3D" id="1.10.1740.10">
    <property type="match status" value="1"/>
</dbReference>
<evidence type="ECO:0000256" key="3">
    <source>
        <dbReference type="ARBA" id="ARBA00023082"/>
    </source>
</evidence>
<protein>
    <recommendedName>
        <fullName evidence="6">RNA polymerase sigma factor</fullName>
    </recommendedName>
</protein>
<dbReference type="PANTHER" id="PTHR43133">
    <property type="entry name" value="RNA POLYMERASE ECF-TYPE SIGMA FACTO"/>
    <property type="match status" value="1"/>
</dbReference>
<evidence type="ECO:0000313" key="9">
    <source>
        <dbReference type="EMBL" id="OBI03839.1"/>
    </source>
</evidence>
<feature type="domain" description="RNA polymerase sigma factor 70 region 4 type 2" evidence="8">
    <location>
        <begin position="127"/>
        <end position="178"/>
    </location>
</feature>
<dbReference type="InterPro" id="IPR013324">
    <property type="entry name" value="RNA_pol_sigma_r3/r4-like"/>
</dbReference>
<evidence type="ECO:0000313" key="10">
    <source>
        <dbReference type="Proteomes" id="UP000092207"/>
    </source>
</evidence>
<dbReference type="GO" id="GO:0006352">
    <property type="term" value="P:DNA-templated transcription initiation"/>
    <property type="evidence" value="ECO:0007669"/>
    <property type="project" value="InterPro"/>
</dbReference>
<dbReference type="InterPro" id="IPR039425">
    <property type="entry name" value="RNA_pol_sigma-70-like"/>
</dbReference>
<name>A0A1A2VR86_MYCSC</name>
<dbReference type="InterPro" id="IPR000838">
    <property type="entry name" value="RNA_pol_sigma70_ECF_CS"/>
</dbReference>
<dbReference type="InterPro" id="IPR007627">
    <property type="entry name" value="RNA_pol_sigma70_r2"/>
</dbReference>
<dbReference type="NCBIfam" id="TIGR02937">
    <property type="entry name" value="sigma70-ECF"/>
    <property type="match status" value="1"/>
</dbReference>
<dbReference type="Gene3D" id="1.10.10.10">
    <property type="entry name" value="Winged helix-like DNA-binding domain superfamily/Winged helix DNA-binding domain"/>
    <property type="match status" value="1"/>
</dbReference>
<dbReference type="InterPro" id="IPR014284">
    <property type="entry name" value="RNA_pol_sigma-70_dom"/>
</dbReference>
<proteinExistence type="inferred from homology"/>
<evidence type="ECO:0000259" key="8">
    <source>
        <dbReference type="Pfam" id="PF08281"/>
    </source>
</evidence>
<evidence type="ECO:0000256" key="2">
    <source>
        <dbReference type="ARBA" id="ARBA00023015"/>
    </source>
</evidence>
<accession>A0A1A2VR86</accession>
<keyword evidence="4 6" id="KW-0238">DNA-binding</keyword>
<dbReference type="EMBL" id="LZJY01000192">
    <property type="protein sequence ID" value="OBI03839.1"/>
    <property type="molecule type" value="Genomic_DNA"/>
</dbReference>
<sequence length="188" mass="20887">MTLTVELTDDACPAKGFERQVTPLMGDLHWQALRMTGHHADAEDLAQDTLAKAFAGFDSLRPDSNVRAWLYRILVNTHISNCRKTRRRPVHLTEGMIGLQGLGSAAHSAKGLPSAEDQALEHLGDHEVIAAMRALPEQFRLTVYYADIEGLQCKEIATVMNAPLGTVVSRLHRGRRRLRKLMAQGARK</sequence>
<gene>
    <name evidence="9" type="ORF">A5679_15930</name>
</gene>
<keyword evidence="5 6" id="KW-0804">Transcription</keyword>
<organism evidence="9 10">
    <name type="scientific">Mycobacterium scrofulaceum</name>
    <dbReference type="NCBI Taxonomy" id="1783"/>
    <lineage>
        <taxon>Bacteria</taxon>
        <taxon>Bacillati</taxon>
        <taxon>Actinomycetota</taxon>
        <taxon>Actinomycetes</taxon>
        <taxon>Mycobacteriales</taxon>
        <taxon>Mycobacteriaceae</taxon>
        <taxon>Mycobacterium</taxon>
    </lineage>
</organism>
<evidence type="ECO:0000256" key="1">
    <source>
        <dbReference type="ARBA" id="ARBA00010641"/>
    </source>
</evidence>
<reference evidence="9 10" key="1">
    <citation type="submission" date="2016-06" db="EMBL/GenBank/DDBJ databases">
        <authorList>
            <person name="Kjaerup R.B."/>
            <person name="Dalgaard T.S."/>
            <person name="Juul-Madsen H.R."/>
        </authorList>
    </citation>
    <scope>NUCLEOTIDE SEQUENCE [LARGE SCALE GENOMIC DNA]</scope>
    <source>
        <strain evidence="9 10">E2838</strain>
    </source>
</reference>
<dbReference type="SUPFAM" id="SSF88946">
    <property type="entry name" value="Sigma2 domain of RNA polymerase sigma factors"/>
    <property type="match status" value="1"/>
</dbReference>
<dbReference type="SUPFAM" id="SSF88659">
    <property type="entry name" value="Sigma3 and sigma4 domains of RNA polymerase sigma factors"/>
    <property type="match status" value="1"/>
</dbReference>
<dbReference type="PROSITE" id="PS01063">
    <property type="entry name" value="SIGMA70_ECF"/>
    <property type="match status" value="1"/>
</dbReference>
<comment type="caution">
    <text evidence="9">The sequence shown here is derived from an EMBL/GenBank/DDBJ whole genome shotgun (WGS) entry which is preliminary data.</text>
</comment>
<dbReference type="InterPro" id="IPR036388">
    <property type="entry name" value="WH-like_DNA-bd_sf"/>
</dbReference>
<keyword evidence="2 6" id="KW-0805">Transcription regulation</keyword>
<dbReference type="PANTHER" id="PTHR43133:SF59">
    <property type="entry name" value="ECF RNA POLYMERASE SIGMA FACTOR SIGR"/>
    <property type="match status" value="1"/>
</dbReference>